<dbReference type="InterPro" id="IPR013783">
    <property type="entry name" value="Ig-like_fold"/>
</dbReference>
<dbReference type="InterPro" id="IPR013784">
    <property type="entry name" value="Carb-bd-like_fold"/>
</dbReference>
<dbReference type="InterPro" id="IPR013229">
    <property type="entry name" value="PEGA"/>
</dbReference>
<dbReference type="Gene3D" id="2.60.120.200">
    <property type="match status" value="2"/>
</dbReference>
<evidence type="ECO:0000313" key="4">
    <source>
        <dbReference type="EMBL" id="MBO8475771.1"/>
    </source>
</evidence>
<dbReference type="Pfam" id="PF08308">
    <property type="entry name" value="PEGA"/>
    <property type="match status" value="1"/>
</dbReference>
<dbReference type="Gene3D" id="2.60.40.1120">
    <property type="entry name" value="Carboxypeptidase-like, regulatory domain"/>
    <property type="match status" value="1"/>
</dbReference>
<proteinExistence type="predicted"/>
<accession>A0A9D9NJG6</accession>
<dbReference type="Proteomes" id="UP000823598">
    <property type="component" value="Unassembled WGS sequence"/>
</dbReference>
<feature type="chain" id="PRO_5039523114" evidence="1">
    <location>
        <begin position="21"/>
        <end position="850"/>
    </location>
</feature>
<feature type="domain" description="DUF6383" evidence="3">
    <location>
        <begin position="790"/>
        <end position="847"/>
    </location>
</feature>
<keyword evidence="1" id="KW-0732">Signal</keyword>
<organism evidence="4 5">
    <name type="scientific">Candidatus Limisoma faecipullorum</name>
    <dbReference type="NCBI Taxonomy" id="2840854"/>
    <lineage>
        <taxon>Bacteria</taxon>
        <taxon>Pseudomonadati</taxon>
        <taxon>Bacteroidota</taxon>
        <taxon>Bacteroidia</taxon>
        <taxon>Bacteroidales</taxon>
        <taxon>Candidatus Limisoma</taxon>
    </lineage>
</organism>
<dbReference type="Pfam" id="PF19910">
    <property type="entry name" value="DUF6383"/>
    <property type="match status" value="1"/>
</dbReference>
<sequence length="850" mass="93404">MKLRSLFLLISLMTASVCFAQYDAKVNVEVTAVDGGDLSGLEFSLYHVGYSLNYSGTVLDGDGKCSLDVISGEHRITIEKPGYAEYVKTFTVASGETKELDIVLQDDVREPFALNAELQHDVFSGKDDVLLSWNKEEPSFFDDFESYDDFAIQFGEWTGIDGDKLAAAPIQGDYPNRGALQYAQIINPLTVEPAWWYDYPVLRPYSGKQYVGFVRTSIGRANDDWLISPSIEVKEDNILRFMAKAADRYPERFEVGITTVDNPEESDFEIISSGNYETVSYEQWVAKVYDLSEYKGQTVKIGIHYISDTNRYGAFMLMVDDFYVGQPDYEEAKMMKARRVPQHSPANPNESFKIYKNGEEVGTTDGYSYLLTDLQPGDYTFGVKAVYKSGVESEMSEVNLNVPSEGYSAVTFNVTTNNKLSADGLSVSLVSVETSNEYSVTIAGGKASIPSLPDGKYMVAVVSDEYEDWSQELTVSGDVEVPVALKEKIYTPYNITTDVTEGESGNYNVTVKWNQDLGFSDSFEDYEDFAQGSFGNWKSIDNDGMAVYMISYPTVGISMVTFPGSGTADNMSATIAPIVFNPYETTPAVDFDSYMLAQSGDKYVAFFSPQKAQADKWLISPKQVIRDGYIFRIAAKGYPMLGVFESIEFCISTADDEVGSFEVLDTEDELPTEHWGVYTIDLSEYAGQEVYLAVHYVSYDGYVASVDDFYVGPAEDGAAANVGNVLSYEVFLDGVSKGTTQTASFDLTGVTPGTHTVGIEARYESGVSERAEYSFTTDAGVEDVVSAGTLAYGVEGGIRIKPGVGANVKVFSVAGQLVADSYVESECTLNVPAGLYIVRVGEKAYKVSAK</sequence>
<dbReference type="EMBL" id="JADIMC010000027">
    <property type="protein sequence ID" value="MBO8475771.1"/>
    <property type="molecule type" value="Genomic_DNA"/>
</dbReference>
<reference evidence="4" key="2">
    <citation type="journal article" date="2021" name="PeerJ">
        <title>Extensive microbial diversity within the chicken gut microbiome revealed by metagenomics and culture.</title>
        <authorList>
            <person name="Gilroy R."/>
            <person name="Ravi A."/>
            <person name="Getino M."/>
            <person name="Pursley I."/>
            <person name="Horton D.L."/>
            <person name="Alikhan N.F."/>
            <person name="Baker D."/>
            <person name="Gharbi K."/>
            <person name="Hall N."/>
            <person name="Watson M."/>
            <person name="Adriaenssens E.M."/>
            <person name="Foster-Nyarko E."/>
            <person name="Jarju S."/>
            <person name="Secka A."/>
            <person name="Antonio M."/>
            <person name="Oren A."/>
            <person name="Chaudhuri R.R."/>
            <person name="La Ragione R."/>
            <person name="Hildebrand F."/>
            <person name="Pallen M.J."/>
        </authorList>
    </citation>
    <scope>NUCLEOTIDE SEQUENCE</scope>
    <source>
        <strain evidence="4">6919</strain>
    </source>
</reference>
<dbReference type="NCBIfam" id="NF038128">
    <property type="entry name" value="choice_anch_J"/>
    <property type="match status" value="2"/>
</dbReference>
<dbReference type="SUPFAM" id="SSF49452">
    <property type="entry name" value="Starch-binding domain-like"/>
    <property type="match status" value="1"/>
</dbReference>
<dbReference type="Gene3D" id="2.60.40.10">
    <property type="entry name" value="Immunoglobulins"/>
    <property type="match status" value="1"/>
</dbReference>
<dbReference type="AlphaFoldDB" id="A0A9D9NJG6"/>
<feature type="domain" description="PEGA" evidence="2">
    <location>
        <begin position="66"/>
        <end position="105"/>
    </location>
</feature>
<reference evidence="4" key="1">
    <citation type="submission" date="2020-10" db="EMBL/GenBank/DDBJ databases">
        <authorList>
            <person name="Gilroy R."/>
        </authorList>
    </citation>
    <scope>NUCLEOTIDE SEQUENCE</scope>
    <source>
        <strain evidence="4">6919</strain>
    </source>
</reference>
<evidence type="ECO:0000313" key="5">
    <source>
        <dbReference type="Proteomes" id="UP000823598"/>
    </source>
</evidence>
<evidence type="ECO:0000259" key="2">
    <source>
        <dbReference type="Pfam" id="PF08308"/>
    </source>
</evidence>
<evidence type="ECO:0000259" key="3">
    <source>
        <dbReference type="Pfam" id="PF19910"/>
    </source>
</evidence>
<comment type="caution">
    <text evidence="4">The sequence shown here is derived from an EMBL/GenBank/DDBJ whole genome shotgun (WGS) entry which is preliminary data.</text>
</comment>
<protein>
    <submittedName>
        <fullName evidence="4">Choice-of-anchor J domain-containing protein</fullName>
    </submittedName>
</protein>
<evidence type="ECO:0000256" key="1">
    <source>
        <dbReference type="SAM" id="SignalP"/>
    </source>
</evidence>
<dbReference type="InterPro" id="IPR045963">
    <property type="entry name" value="DUF6383"/>
</dbReference>
<dbReference type="GO" id="GO:0030246">
    <property type="term" value="F:carbohydrate binding"/>
    <property type="evidence" value="ECO:0007669"/>
    <property type="project" value="InterPro"/>
</dbReference>
<name>A0A9D9NJG6_9BACT</name>
<feature type="signal peptide" evidence="1">
    <location>
        <begin position="1"/>
        <end position="20"/>
    </location>
</feature>
<gene>
    <name evidence="4" type="ORF">IAB88_02120</name>
</gene>